<reference evidence="1" key="2">
    <citation type="journal article" date="2015" name="Fish Shellfish Immunol.">
        <title>Early steps in the European eel (Anguilla anguilla)-Vibrio vulnificus interaction in the gills: Role of the RtxA13 toxin.</title>
        <authorList>
            <person name="Callol A."/>
            <person name="Pajuelo D."/>
            <person name="Ebbesson L."/>
            <person name="Teles M."/>
            <person name="MacKenzie S."/>
            <person name="Amaro C."/>
        </authorList>
    </citation>
    <scope>NUCLEOTIDE SEQUENCE</scope>
</reference>
<proteinExistence type="predicted"/>
<organism evidence="1">
    <name type="scientific">Anguilla anguilla</name>
    <name type="common">European freshwater eel</name>
    <name type="synonym">Muraena anguilla</name>
    <dbReference type="NCBI Taxonomy" id="7936"/>
    <lineage>
        <taxon>Eukaryota</taxon>
        <taxon>Metazoa</taxon>
        <taxon>Chordata</taxon>
        <taxon>Craniata</taxon>
        <taxon>Vertebrata</taxon>
        <taxon>Euteleostomi</taxon>
        <taxon>Actinopterygii</taxon>
        <taxon>Neopterygii</taxon>
        <taxon>Teleostei</taxon>
        <taxon>Anguilliformes</taxon>
        <taxon>Anguillidae</taxon>
        <taxon>Anguilla</taxon>
    </lineage>
</organism>
<name>A0A0E9QZ50_ANGAN</name>
<evidence type="ECO:0000313" key="1">
    <source>
        <dbReference type="EMBL" id="JAH21747.1"/>
    </source>
</evidence>
<dbReference type="EMBL" id="GBXM01086830">
    <property type="protein sequence ID" value="JAH21747.1"/>
    <property type="molecule type" value="Transcribed_RNA"/>
</dbReference>
<protein>
    <submittedName>
        <fullName evidence="1">Uncharacterized protein</fullName>
    </submittedName>
</protein>
<sequence length="11" mass="1393">MSMRILKTWKV</sequence>
<reference evidence="1" key="1">
    <citation type="submission" date="2014-11" db="EMBL/GenBank/DDBJ databases">
        <authorList>
            <person name="Amaro Gonzalez C."/>
        </authorList>
    </citation>
    <scope>NUCLEOTIDE SEQUENCE</scope>
</reference>
<accession>A0A0E9QZ50</accession>